<gene>
    <name evidence="2" type="ORF">BS47DRAFT_1467753</name>
</gene>
<proteinExistence type="predicted"/>
<evidence type="ECO:0000259" key="1">
    <source>
        <dbReference type="Pfam" id="PF17667"/>
    </source>
</evidence>
<evidence type="ECO:0000313" key="3">
    <source>
        <dbReference type="Proteomes" id="UP000886523"/>
    </source>
</evidence>
<sequence>MRRFYISRPNLLIEHKTHYRIVFEENGITIDCIPNLSEVVTILTETVTALQLLRKLGWIHRDVSIGNILSCNSRAKLEDLEYAKKMEDTASDGMPVASRIILTMPQGTMDFMFIEVASQLFLPPPPPPPLPLPHPDFDERFRLYELEESRLQEITIYPAWLVFYNEFRVTPQSNEVVSGNLLHVRRQISLAQTLFPSTTKALSRRTGFQASFQELCEELPSSKQEICSHLDALRRVVIRSYIKVEATLPNSIDLTASKDNMYEYFKKPFTLLQEQEFSLVYIPSIYNELRRCLAFLQQVTVRGNQARLFYDL</sequence>
<protein>
    <recommendedName>
        <fullName evidence="1">Fungal-type protein kinase domain-containing protein</fullName>
    </recommendedName>
</protein>
<dbReference type="OrthoDB" id="3260094at2759"/>
<evidence type="ECO:0000313" key="2">
    <source>
        <dbReference type="EMBL" id="KAF9511827.1"/>
    </source>
</evidence>
<dbReference type="Gene3D" id="1.10.510.10">
    <property type="entry name" value="Transferase(Phosphotransferase) domain 1"/>
    <property type="match status" value="1"/>
</dbReference>
<keyword evidence="3" id="KW-1185">Reference proteome</keyword>
<dbReference type="Pfam" id="PF17667">
    <property type="entry name" value="Pkinase_fungal"/>
    <property type="match status" value="1"/>
</dbReference>
<dbReference type="EMBL" id="MU128995">
    <property type="protein sequence ID" value="KAF9511827.1"/>
    <property type="molecule type" value="Genomic_DNA"/>
</dbReference>
<feature type="domain" description="Fungal-type protein kinase" evidence="1">
    <location>
        <begin position="13"/>
        <end position="117"/>
    </location>
</feature>
<accession>A0A9P6ATT5</accession>
<name>A0A9P6ATT5_9AGAM</name>
<dbReference type="SUPFAM" id="SSF56112">
    <property type="entry name" value="Protein kinase-like (PK-like)"/>
    <property type="match status" value="1"/>
</dbReference>
<dbReference type="Proteomes" id="UP000886523">
    <property type="component" value="Unassembled WGS sequence"/>
</dbReference>
<dbReference type="InterPro" id="IPR040976">
    <property type="entry name" value="Pkinase_fungal"/>
</dbReference>
<dbReference type="AlphaFoldDB" id="A0A9P6ATT5"/>
<comment type="caution">
    <text evidence="2">The sequence shown here is derived from an EMBL/GenBank/DDBJ whole genome shotgun (WGS) entry which is preliminary data.</text>
</comment>
<organism evidence="2 3">
    <name type="scientific">Hydnum rufescens UP504</name>
    <dbReference type="NCBI Taxonomy" id="1448309"/>
    <lineage>
        <taxon>Eukaryota</taxon>
        <taxon>Fungi</taxon>
        <taxon>Dikarya</taxon>
        <taxon>Basidiomycota</taxon>
        <taxon>Agaricomycotina</taxon>
        <taxon>Agaricomycetes</taxon>
        <taxon>Cantharellales</taxon>
        <taxon>Hydnaceae</taxon>
        <taxon>Hydnum</taxon>
    </lineage>
</organism>
<reference evidence="2" key="1">
    <citation type="journal article" date="2020" name="Nat. Commun.">
        <title>Large-scale genome sequencing of mycorrhizal fungi provides insights into the early evolution of symbiotic traits.</title>
        <authorList>
            <person name="Miyauchi S."/>
            <person name="Kiss E."/>
            <person name="Kuo A."/>
            <person name="Drula E."/>
            <person name="Kohler A."/>
            <person name="Sanchez-Garcia M."/>
            <person name="Morin E."/>
            <person name="Andreopoulos B."/>
            <person name="Barry K.W."/>
            <person name="Bonito G."/>
            <person name="Buee M."/>
            <person name="Carver A."/>
            <person name="Chen C."/>
            <person name="Cichocki N."/>
            <person name="Clum A."/>
            <person name="Culley D."/>
            <person name="Crous P.W."/>
            <person name="Fauchery L."/>
            <person name="Girlanda M."/>
            <person name="Hayes R.D."/>
            <person name="Keri Z."/>
            <person name="LaButti K."/>
            <person name="Lipzen A."/>
            <person name="Lombard V."/>
            <person name="Magnuson J."/>
            <person name="Maillard F."/>
            <person name="Murat C."/>
            <person name="Nolan M."/>
            <person name="Ohm R.A."/>
            <person name="Pangilinan J."/>
            <person name="Pereira M.F."/>
            <person name="Perotto S."/>
            <person name="Peter M."/>
            <person name="Pfister S."/>
            <person name="Riley R."/>
            <person name="Sitrit Y."/>
            <person name="Stielow J.B."/>
            <person name="Szollosi G."/>
            <person name="Zifcakova L."/>
            <person name="Stursova M."/>
            <person name="Spatafora J.W."/>
            <person name="Tedersoo L."/>
            <person name="Vaario L.M."/>
            <person name="Yamada A."/>
            <person name="Yan M."/>
            <person name="Wang P."/>
            <person name="Xu J."/>
            <person name="Bruns T."/>
            <person name="Baldrian P."/>
            <person name="Vilgalys R."/>
            <person name="Dunand C."/>
            <person name="Henrissat B."/>
            <person name="Grigoriev I.V."/>
            <person name="Hibbett D."/>
            <person name="Nagy L.G."/>
            <person name="Martin F.M."/>
        </authorList>
    </citation>
    <scope>NUCLEOTIDE SEQUENCE</scope>
    <source>
        <strain evidence="2">UP504</strain>
    </source>
</reference>
<dbReference type="InterPro" id="IPR011009">
    <property type="entry name" value="Kinase-like_dom_sf"/>
</dbReference>